<protein>
    <submittedName>
        <fullName evidence="2">Pyridoxamine 5'-phosphate oxidase family protein</fullName>
    </submittedName>
</protein>
<dbReference type="PANTHER" id="PTHR34071">
    <property type="entry name" value="5-NITROIMIDAZOLE ANTIBIOTICS RESISTANCE PROTEIN, NIMA-FAMILY-RELATED PROTEIN-RELATED"/>
    <property type="match status" value="1"/>
</dbReference>
<comment type="caution">
    <text evidence="2">The sequence shown here is derived from an EMBL/GenBank/DDBJ whole genome shotgun (WGS) entry which is preliminary data.</text>
</comment>
<dbReference type="RefSeq" id="WP_345521368.1">
    <property type="nucleotide sequence ID" value="NZ_BAABKM010000002.1"/>
</dbReference>
<dbReference type="PANTHER" id="PTHR34071:SF2">
    <property type="entry name" value="FLAVIN-NUCLEOTIDE-BINDING PROTEIN"/>
    <property type="match status" value="1"/>
</dbReference>
<dbReference type="Gene3D" id="2.30.110.10">
    <property type="entry name" value="Electron Transport, Fmn-binding Protein, Chain A"/>
    <property type="match status" value="1"/>
</dbReference>
<keyword evidence="3" id="KW-1185">Reference proteome</keyword>
<dbReference type="InterPro" id="IPR012349">
    <property type="entry name" value="Split_barrel_FMN-bd"/>
</dbReference>
<proteinExistence type="predicted"/>
<reference evidence="3" key="1">
    <citation type="journal article" date="2019" name="Int. J. Syst. Evol. Microbiol.">
        <title>The Global Catalogue of Microorganisms (GCM) 10K type strain sequencing project: providing services to taxonomists for standard genome sequencing and annotation.</title>
        <authorList>
            <consortium name="The Broad Institute Genomics Platform"/>
            <consortium name="The Broad Institute Genome Sequencing Center for Infectious Disease"/>
            <person name="Wu L."/>
            <person name="Ma J."/>
        </authorList>
    </citation>
    <scope>NUCLEOTIDE SEQUENCE [LARGE SCALE GENOMIC DNA]</scope>
    <source>
        <strain evidence="3">JCM 18531</strain>
    </source>
</reference>
<dbReference type="InterPro" id="IPR024747">
    <property type="entry name" value="Pyridox_Oxase-rel"/>
</dbReference>
<organism evidence="2 3">
    <name type="scientific">Nocardioides conyzicola</name>
    <dbReference type="NCBI Taxonomy" id="1651781"/>
    <lineage>
        <taxon>Bacteria</taxon>
        <taxon>Bacillati</taxon>
        <taxon>Actinomycetota</taxon>
        <taxon>Actinomycetes</taxon>
        <taxon>Propionibacteriales</taxon>
        <taxon>Nocardioidaceae</taxon>
        <taxon>Nocardioides</taxon>
    </lineage>
</organism>
<sequence length="217" mass="23025">MERLRRFPEQGVTDRAALDALLDSQWVGVLSCVFDGRPLAVPMLYARDGDRLLLHGSTGAGALRGVAAGAPAVLTVFALDALVVAPTTFESSVNYRSATVRGPLEPLDDERRGAALDLFSEVLIPGRTGEVRPPHRKELVATLALSLPIRSDGWLLKVADDWPATPEEADAEDDVWSGLVPVRTVLGAPVPAPWATDLPVPDSVQQLTQSGGAGSPH</sequence>
<name>A0ABP8XDD1_9ACTN</name>
<gene>
    <name evidence="2" type="ORF">GCM10023349_22630</name>
</gene>
<dbReference type="Proteomes" id="UP001499974">
    <property type="component" value="Unassembled WGS sequence"/>
</dbReference>
<dbReference type="SUPFAM" id="SSF50475">
    <property type="entry name" value="FMN-binding split barrel"/>
    <property type="match status" value="1"/>
</dbReference>
<feature type="region of interest" description="Disordered" evidence="1">
    <location>
        <begin position="197"/>
        <end position="217"/>
    </location>
</feature>
<dbReference type="Pfam" id="PF12900">
    <property type="entry name" value="Pyridox_ox_2"/>
    <property type="match status" value="1"/>
</dbReference>
<dbReference type="EMBL" id="BAABKM010000002">
    <property type="protein sequence ID" value="GAA4704544.1"/>
    <property type="molecule type" value="Genomic_DNA"/>
</dbReference>
<evidence type="ECO:0000313" key="3">
    <source>
        <dbReference type="Proteomes" id="UP001499974"/>
    </source>
</evidence>
<accession>A0ABP8XDD1</accession>
<evidence type="ECO:0000313" key="2">
    <source>
        <dbReference type="EMBL" id="GAA4704544.1"/>
    </source>
</evidence>
<evidence type="ECO:0000256" key="1">
    <source>
        <dbReference type="SAM" id="MobiDB-lite"/>
    </source>
</evidence>